<feature type="region of interest" description="Disordered" evidence="1">
    <location>
        <begin position="609"/>
        <end position="836"/>
    </location>
</feature>
<dbReference type="Proteomes" id="UP001186944">
    <property type="component" value="Unassembled WGS sequence"/>
</dbReference>
<dbReference type="Pfam" id="PF20469">
    <property type="entry name" value="OLD-like_TOPRIM"/>
    <property type="match status" value="1"/>
</dbReference>
<evidence type="ECO:0000259" key="2">
    <source>
        <dbReference type="Pfam" id="PF20469"/>
    </source>
</evidence>
<dbReference type="SUPFAM" id="SSF52540">
    <property type="entry name" value="P-loop containing nucleoside triphosphate hydrolases"/>
    <property type="match status" value="1"/>
</dbReference>
<dbReference type="EMBL" id="VSWD01000009">
    <property type="protein sequence ID" value="KAK3092328.1"/>
    <property type="molecule type" value="Genomic_DNA"/>
</dbReference>
<feature type="compositionally biased region" description="Basic and acidic residues" evidence="1">
    <location>
        <begin position="807"/>
        <end position="835"/>
    </location>
</feature>
<gene>
    <name evidence="3" type="ORF">FSP39_001350</name>
</gene>
<dbReference type="InterPro" id="IPR027417">
    <property type="entry name" value="P-loop_NTPase"/>
</dbReference>
<dbReference type="AlphaFoldDB" id="A0AA88Y4C8"/>
<keyword evidence="4" id="KW-1185">Reference proteome</keyword>
<dbReference type="GO" id="GO:0016887">
    <property type="term" value="F:ATP hydrolysis activity"/>
    <property type="evidence" value="ECO:0007669"/>
    <property type="project" value="InterPro"/>
</dbReference>
<sequence>MINFKGRQDLKFEKGVNFLIGANATGKSSILELIRRCHSNRLNSSVSNLHDKTKPGFIICRYENCRETLGDVAKDIKEIERDVALLCYFQEKNNGLNIIHKCVYFRGKGREIYITVSRKEGEKVHEQGLRKYTKSDFEKFDDFFDIYFEEKEIDQGVQESATELSFLDGIKSSFQNPSVADYIFPCQTEDILDPLSRTFAFIFADRSFGPLQWINGSNVKELNADQNYEEAQNRAEILCELLPTDEKDVMEFRSETLEADEANAIADDIAKPESAYIDEEKERDYFNLITYPLEYHFKKSSRMGKITVKMANDDREVEFVKAPEGVIESKQAALVFSHRKFKTICYEDIDRGMHDQMIENLNNLVLKQIEDKTVIIVTHNPSFMTGWAMERTHICSRQKSDQNLNIVTKVPSGYKFGVHEAMKKALFSARVLLVEGITDMLILQSLFQYIIEFEEAQMILAKRLEKEHQLIVQQISKTQIIPFGGMRMGKGVDFLKAINIQVFTLKDTDKSPERIVANFKWKSGTIEDVLKNDCPKRIRNLVIEDVERRQIKSKHHRTSEGKKMLKSYEECVSDGSYKDILKNLVTNGLKDDIYTGLYEELFQSINKYDKQKDDDHKQKEENQKYHVQKDDKQEDNEQKDDDHKQKEENKKDHVQKDDKQEDNEQKDDDHKQKEENQKDPVRKDDKQEDNEQKDDDHKQQEENQKDHVQKDDKPKDNEQKDDDHKQKEENQKDHVQKDDKPEDNEQKDDGHKQKEENQKDHVQKDDKPENNEQKDDKENDDKQVDHEQKAAKKNEEEENVDMQNNVKQKDDSQQKENRKNENDDKRKDDEQEDNKQMVIDMLEFLNFIINRP</sequence>
<proteinExistence type="predicted"/>
<comment type="caution">
    <text evidence="3">The sequence shown here is derived from an EMBL/GenBank/DDBJ whole genome shotgun (WGS) entry which is preliminary data.</text>
</comment>
<evidence type="ECO:0000313" key="3">
    <source>
        <dbReference type="EMBL" id="KAK3092328.1"/>
    </source>
</evidence>
<organism evidence="3 4">
    <name type="scientific">Pinctada imbricata</name>
    <name type="common">Atlantic pearl-oyster</name>
    <name type="synonym">Pinctada martensii</name>
    <dbReference type="NCBI Taxonomy" id="66713"/>
    <lineage>
        <taxon>Eukaryota</taxon>
        <taxon>Metazoa</taxon>
        <taxon>Spiralia</taxon>
        <taxon>Lophotrochozoa</taxon>
        <taxon>Mollusca</taxon>
        <taxon>Bivalvia</taxon>
        <taxon>Autobranchia</taxon>
        <taxon>Pteriomorphia</taxon>
        <taxon>Pterioida</taxon>
        <taxon>Pterioidea</taxon>
        <taxon>Pteriidae</taxon>
        <taxon>Pinctada</taxon>
    </lineage>
</organism>
<evidence type="ECO:0000313" key="4">
    <source>
        <dbReference type="Proteomes" id="UP001186944"/>
    </source>
</evidence>
<protein>
    <recommendedName>
        <fullName evidence="2">OLD protein-like TOPRIM domain-containing protein</fullName>
    </recommendedName>
</protein>
<dbReference type="InterPro" id="IPR034139">
    <property type="entry name" value="TOPRIM_OLD"/>
</dbReference>
<dbReference type="GO" id="GO:0005524">
    <property type="term" value="F:ATP binding"/>
    <property type="evidence" value="ECO:0007669"/>
    <property type="project" value="InterPro"/>
</dbReference>
<feature type="domain" description="OLD protein-like TOPRIM" evidence="2">
    <location>
        <begin position="426"/>
        <end position="509"/>
    </location>
</feature>
<evidence type="ECO:0000256" key="1">
    <source>
        <dbReference type="SAM" id="MobiDB-lite"/>
    </source>
</evidence>
<dbReference type="Gene3D" id="3.40.50.300">
    <property type="entry name" value="P-loop containing nucleotide triphosphate hydrolases"/>
    <property type="match status" value="2"/>
</dbReference>
<name>A0AA88Y4C8_PINIB</name>
<reference evidence="3" key="1">
    <citation type="submission" date="2019-08" db="EMBL/GenBank/DDBJ databases">
        <title>The improved chromosome-level genome for the pearl oyster Pinctada fucata martensii using PacBio sequencing and Hi-C.</title>
        <authorList>
            <person name="Zheng Z."/>
        </authorList>
    </citation>
    <scope>NUCLEOTIDE SEQUENCE</scope>
    <source>
        <strain evidence="3">ZZ-2019</strain>
        <tissue evidence="3">Adductor muscle</tissue>
    </source>
</reference>
<accession>A0AA88Y4C8</accession>
<feature type="compositionally biased region" description="Basic and acidic residues" evidence="1">
    <location>
        <begin position="609"/>
        <end position="795"/>
    </location>
</feature>